<dbReference type="RefSeq" id="XP_016210324.1">
    <property type="nucleotide sequence ID" value="XM_016361820.1"/>
</dbReference>
<dbReference type="InterPro" id="IPR000504">
    <property type="entry name" value="RRM_dom"/>
</dbReference>
<organism evidence="5 6">
    <name type="scientific">Verruconis gallopava</name>
    <dbReference type="NCBI Taxonomy" id="253628"/>
    <lineage>
        <taxon>Eukaryota</taxon>
        <taxon>Fungi</taxon>
        <taxon>Dikarya</taxon>
        <taxon>Ascomycota</taxon>
        <taxon>Pezizomycotina</taxon>
        <taxon>Dothideomycetes</taxon>
        <taxon>Pleosporomycetidae</taxon>
        <taxon>Venturiales</taxon>
        <taxon>Sympoventuriaceae</taxon>
        <taxon>Verruconis</taxon>
    </lineage>
</organism>
<dbReference type="GO" id="GO:0003723">
    <property type="term" value="F:RNA binding"/>
    <property type="evidence" value="ECO:0007669"/>
    <property type="project" value="UniProtKB-UniRule"/>
</dbReference>
<dbReference type="InParanoid" id="A0A0D2A2A4"/>
<dbReference type="PANTHER" id="PTHR10501">
    <property type="entry name" value="U1 SMALL NUCLEAR RIBONUCLEOPROTEIN A/U2 SMALL NUCLEAR RIBONUCLEOPROTEIN B"/>
    <property type="match status" value="1"/>
</dbReference>
<feature type="domain" description="RRM" evidence="4">
    <location>
        <begin position="168"/>
        <end position="243"/>
    </location>
</feature>
<dbReference type="SMART" id="SM00360">
    <property type="entry name" value="RRM"/>
    <property type="match status" value="2"/>
</dbReference>
<evidence type="ECO:0000256" key="1">
    <source>
        <dbReference type="ARBA" id="ARBA00022884"/>
    </source>
</evidence>
<dbReference type="Proteomes" id="UP000053259">
    <property type="component" value="Unassembled WGS sequence"/>
</dbReference>
<dbReference type="STRING" id="253628.A0A0D2A2A4"/>
<dbReference type="CDD" id="cd12247">
    <property type="entry name" value="RRM2_U1A_like"/>
    <property type="match status" value="1"/>
</dbReference>
<dbReference type="Gene3D" id="3.30.70.330">
    <property type="match status" value="2"/>
</dbReference>
<gene>
    <name evidence="5" type="ORF">PV09_07980</name>
</gene>
<dbReference type="GeneID" id="27315953"/>
<keyword evidence="1 2" id="KW-0694">RNA-binding</keyword>
<dbReference type="EMBL" id="KN847563">
    <property type="protein sequence ID" value="KIW00455.1"/>
    <property type="molecule type" value="Genomic_DNA"/>
</dbReference>
<feature type="compositionally biased region" description="Basic and acidic residues" evidence="3">
    <location>
        <begin position="116"/>
        <end position="128"/>
    </location>
</feature>
<dbReference type="OrthoDB" id="266020at2759"/>
<accession>A0A0D2A2A4</accession>
<dbReference type="InterPro" id="IPR035979">
    <property type="entry name" value="RBD_domain_sf"/>
</dbReference>
<dbReference type="InterPro" id="IPR012677">
    <property type="entry name" value="Nucleotide-bd_a/b_plait_sf"/>
</dbReference>
<reference evidence="5 6" key="1">
    <citation type="submission" date="2015-01" db="EMBL/GenBank/DDBJ databases">
        <title>The Genome Sequence of Ochroconis gallopava CBS43764.</title>
        <authorList>
            <consortium name="The Broad Institute Genomics Platform"/>
            <person name="Cuomo C."/>
            <person name="de Hoog S."/>
            <person name="Gorbushina A."/>
            <person name="Stielow B."/>
            <person name="Teixiera M."/>
            <person name="Abouelleil A."/>
            <person name="Chapman S.B."/>
            <person name="Priest M."/>
            <person name="Young S.K."/>
            <person name="Wortman J."/>
            <person name="Nusbaum C."/>
            <person name="Birren B."/>
        </authorList>
    </citation>
    <scope>NUCLEOTIDE SEQUENCE [LARGE SCALE GENOMIC DNA]</scope>
    <source>
        <strain evidence="5 6">CBS 43764</strain>
    </source>
</reference>
<dbReference type="SUPFAM" id="SSF54928">
    <property type="entry name" value="RNA-binding domain, RBD"/>
    <property type="match status" value="1"/>
</dbReference>
<evidence type="ECO:0000259" key="4">
    <source>
        <dbReference type="PROSITE" id="PS50102"/>
    </source>
</evidence>
<evidence type="ECO:0000256" key="2">
    <source>
        <dbReference type="PROSITE-ProRule" id="PRU00176"/>
    </source>
</evidence>
<evidence type="ECO:0000256" key="3">
    <source>
        <dbReference type="SAM" id="MobiDB-lite"/>
    </source>
</evidence>
<sequence length="244" mass="27529">MEYSQLPSCTVHLRRVDPERLNNDDQIARQIKRLRTLCELMGLEPLDINVKRSLKRKGQAFITFGSAADAVKAQSLLQGFQMVKNGRRMEAEIARSASDVLVKKYCTEAELEEHIKRRKADKDRKRALEAPSATQKRPGDISGPSRPSKTAKLSKASVIPDEYLPPNNTLFVREVPEDYTKEMLEALFGRYPGFKEVRTIPLPQYKGCAFVEYEANEGAIQAREALNGRTIGENTLKVTYQKAG</sequence>
<dbReference type="HOGENOM" id="CLU_041869_0_1_1"/>
<proteinExistence type="predicted"/>
<evidence type="ECO:0000313" key="5">
    <source>
        <dbReference type="EMBL" id="KIW00455.1"/>
    </source>
</evidence>
<dbReference type="PROSITE" id="PS50102">
    <property type="entry name" value="RRM"/>
    <property type="match status" value="2"/>
</dbReference>
<protein>
    <recommendedName>
        <fullName evidence="4">RRM domain-containing protein</fullName>
    </recommendedName>
</protein>
<dbReference type="VEuPathDB" id="FungiDB:PV09_07980"/>
<dbReference type="AlphaFoldDB" id="A0A0D2A2A4"/>
<feature type="domain" description="RRM" evidence="4">
    <location>
        <begin position="9"/>
        <end position="96"/>
    </location>
</feature>
<dbReference type="Pfam" id="PF00076">
    <property type="entry name" value="RRM_1"/>
    <property type="match status" value="1"/>
</dbReference>
<dbReference type="FunCoup" id="A0A0D2A2A4">
    <property type="interactions" value="162"/>
</dbReference>
<name>A0A0D2A2A4_9PEZI</name>
<keyword evidence="6" id="KW-1185">Reference proteome</keyword>
<feature type="region of interest" description="Disordered" evidence="3">
    <location>
        <begin position="116"/>
        <end position="156"/>
    </location>
</feature>
<dbReference type="FunFam" id="3.30.70.330:FF:000029">
    <property type="entry name" value="U2 small nuclear ribonucleoprotein B"/>
    <property type="match status" value="1"/>
</dbReference>
<evidence type="ECO:0000313" key="6">
    <source>
        <dbReference type="Proteomes" id="UP000053259"/>
    </source>
</evidence>